<dbReference type="PANTHER" id="PTHR31157:SF1">
    <property type="entry name" value="SCP DOMAIN-CONTAINING PROTEIN"/>
    <property type="match status" value="1"/>
</dbReference>
<accession>A0A0D0GKE6</accession>
<evidence type="ECO:0000313" key="3">
    <source>
        <dbReference type="Proteomes" id="UP000032049"/>
    </source>
</evidence>
<dbReference type="PANTHER" id="PTHR31157">
    <property type="entry name" value="SCP DOMAIN-CONTAINING PROTEIN"/>
    <property type="match status" value="1"/>
</dbReference>
<comment type="caution">
    <text evidence="2">The sequence shown here is derived from an EMBL/GenBank/DDBJ whole genome shotgun (WGS) entry which is preliminary data.</text>
</comment>
<evidence type="ECO:0000259" key="1">
    <source>
        <dbReference type="Pfam" id="PF00188"/>
    </source>
</evidence>
<dbReference type="CDD" id="cd05379">
    <property type="entry name" value="CAP_bacterial"/>
    <property type="match status" value="1"/>
</dbReference>
<proteinExistence type="predicted"/>
<organism evidence="2 3">
    <name type="scientific">Pedobacter lusitanus</name>
    <dbReference type="NCBI Taxonomy" id="1503925"/>
    <lineage>
        <taxon>Bacteria</taxon>
        <taxon>Pseudomonadati</taxon>
        <taxon>Bacteroidota</taxon>
        <taxon>Sphingobacteriia</taxon>
        <taxon>Sphingobacteriales</taxon>
        <taxon>Sphingobacteriaceae</taxon>
        <taxon>Pedobacter</taxon>
    </lineage>
</organism>
<evidence type="ECO:0000313" key="2">
    <source>
        <dbReference type="EMBL" id="KIO76660.1"/>
    </source>
</evidence>
<protein>
    <recommendedName>
        <fullName evidence="1">SCP domain-containing protein</fullName>
    </recommendedName>
</protein>
<name>A0A0D0GKE6_9SPHI</name>
<dbReference type="Pfam" id="PF00188">
    <property type="entry name" value="CAP"/>
    <property type="match status" value="1"/>
</dbReference>
<sequence>MLFIILICCVTSVSCTKSKETPGDVPALSPAEKNNTATNLDNNLLLKLVNDVRTKGCDCKEQGGGITSMPPVPLVSWNNELAMIAKAHADDMESKNYFDHVDKEGKNPGDRMTAAGYLWSGYAENIAKGQRTETDVFNSWINSTQGHCKAIMSAGVKEMGAARTAGNNYYWTQLFGTRK</sequence>
<gene>
    <name evidence="2" type="ORF">TH53_14010</name>
</gene>
<feature type="domain" description="SCP" evidence="1">
    <location>
        <begin position="46"/>
        <end position="175"/>
    </location>
</feature>
<reference evidence="2 3" key="1">
    <citation type="submission" date="2015-01" db="EMBL/GenBank/DDBJ databases">
        <title>Draft genome sequence of Pedobacter sp. NL19 isolated from sludge of an effluent treatment pond in an abandoned uranium mine.</title>
        <authorList>
            <person name="Santos T."/>
            <person name="Caetano T."/>
            <person name="Covas C."/>
            <person name="Cruz A."/>
            <person name="Mendo S."/>
        </authorList>
    </citation>
    <scope>NUCLEOTIDE SEQUENCE [LARGE SCALE GENOMIC DNA]</scope>
    <source>
        <strain evidence="2 3">NL19</strain>
    </source>
</reference>
<dbReference type="AlphaFoldDB" id="A0A0D0GKE6"/>
<dbReference type="EMBL" id="JXRA01000058">
    <property type="protein sequence ID" value="KIO76660.1"/>
    <property type="molecule type" value="Genomic_DNA"/>
</dbReference>
<dbReference type="InterPro" id="IPR014044">
    <property type="entry name" value="CAP_dom"/>
</dbReference>
<dbReference type="InterPro" id="IPR035940">
    <property type="entry name" value="CAP_sf"/>
</dbReference>
<dbReference type="STRING" id="1503925.TH53_14010"/>
<dbReference type="Proteomes" id="UP000032049">
    <property type="component" value="Unassembled WGS sequence"/>
</dbReference>
<dbReference type="Gene3D" id="3.40.33.10">
    <property type="entry name" value="CAP"/>
    <property type="match status" value="1"/>
</dbReference>
<dbReference type="SUPFAM" id="SSF55797">
    <property type="entry name" value="PR-1-like"/>
    <property type="match status" value="1"/>
</dbReference>
<keyword evidence="3" id="KW-1185">Reference proteome</keyword>